<dbReference type="InterPro" id="IPR054211">
    <property type="entry name" value="DUF6918"/>
</dbReference>
<evidence type="ECO:0000313" key="1">
    <source>
        <dbReference type="EMBL" id="MBK3428319.1"/>
    </source>
</evidence>
<dbReference type="AlphaFoldDB" id="A0A8I1LD38"/>
<comment type="caution">
    <text evidence="1">The sequence shown here is derived from an EMBL/GenBank/DDBJ whole genome shotgun (WGS) entry which is preliminary data.</text>
</comment>
<proteinExistence type="predicted"/>
<evidence type="ECO:0000313" key="2">
    <source>
        <dbReference type="Proteomes" id="UP000603369"/>
    </source>
</evidence>
<reference evidence="1 2" key="1">
    <citation type="submission" date="2020-12" db="EMBL/GenBank/DDBJ databases">
        <title>Draft genome sequence of the commensal strain Corynebacterium tuberculostearicum MFP09/CIP 102622 isolated from human skin.</title>
        <authorList>
            <person name="Boukerb A.M."/>
            <person name="Janvier X."/>
            <person name="Feuilloley M.G.J."/>
            <person name="Groboillot A."/>
        </authorList>
    </citation>
    <scope>NUCLEOTIDE SEQUENCE [LARGE SCALE GENOMIC DNA]</scope>
    <source>
        <strain evidence="1 2">CIP 102622</strain>
    </source>
</reference>
<dbReference type="Proteomes" id="UP000603369">
    <property type="component" value="Unassembled WGS sequence"/>
</dbReference>
<dbReference type="EMBL" id="JAEHFL010000009">
    <property type="protein sequence ID" value="MBK3428319.1"/>
    <property type="molecule type" value="Genomic_DNA"/>
</dbReference>
<keyword evidence="2" id="KW-1185">Reference proteome</keyword>
<protein>
    <submittedName>
        <fullName evidence="1">Uncharacterized protein</fullName>
    </submittedName>
</protein>
<gene>
    <name evidence="1" type="ORF">JDP02_07305</name>
</gene>
<accession>A0A8I1LD38</accession>
<dbReference type="Pfam" id="PF21893">
    <property type="entry name" value="DUF6918"/>
    <property type="match status" value="1"/>
</dbReference>
<sequence length="145" mass="15497">MAHLSELMSGPQRTAVISDCGELVEGVVAKQSGITGMALKGAVAAAKKVDPAIITKALGRVLPDILDALDPHWQEFARSSEQDFGSFLEPRSAQVSDSIMSVADKHAEQINSPALSKPYNSLRGKASKFLTPAIPDFGRVLQKHM</sequence>
<organism evidence="1 2">
    <name type="scientific">Corynebacterium tuberculostearicum</name>
    <dbReference type="NCBI Taxonomy" id="38304"/>
    <lineage>
        <taxon>Bacteria</taxon>
        <taxon>Bacillati</taxon>
        <taxon>Actinomycetota</taxon>
        <taxon>Actinomycetes</taxon>
        <taxon>Mycobacteriales</taxon>
        <taxon>Corynebacteriaceae</taxon>
        <taxon>Corynebacterium</taxon>
    </lineage>
</organism>
<name>A0A8I1LD38_9CORY</name>
<dbReference type="RefSeq" id="WP_200435910.1">
    <property type="nucleotide sequence ID" value="NZ_JAEHFL010000009.1"/>
</dbReference>